<comment type="caution">
    <text evidence="1">The sequence shown here is derived from an EMBL/GenBank/DDBJ whole genome shotgun (WGS) entry which is preliminary data.</text>
</comment>
<evidence type="ECO:0000313" key="1">
    <source>
        <dbReference type="EMBL" id="KAG0445135.1"/>
    </source>
</evidence>
<accession>A0AC60QZM6</accession>
<keyword evidence="2" id="KW-1185">Reference proteome</keyword>
<dbReference type="Proteomes" id="UP000805193">
    <property type="component" value="Unassembled WGS sequence"/>
</dbReference>
<protein>
    <submittedName>
        <fullName evidence="1">Uncharacterized protein</fullName>
    </submittedName>
</protein>
<proteinExistence type="predicted"/>
<feature type="non-terminal residue" evidence="1">
    <location>
        <position position="55"/>
    </location>
</feature>
<name>A0AC60QZM6_IXOPE</name>
<evidence type="ECO:0000313" key="2">
    <source>
        <dbReference type="Proteomes" id="UP000805193"/>
    </source>
</evidence>
<sequence length="55" mass="6135">YGIMNEPLAAKRDEEVLRSMGHDVTITSLWIASQPGISLARGVDRQNCLRPRRGV</sequence>
<reference evidence="1 2" key="1">
    <citation type="journal article" date="2020" name="Cell">
        <title>Large-Scale Comparative Analyses of Tick Genomes Elucidate Their Genetic Diversity and Vector Capacities.</title>
        <authorList>
            <consortium name="Tick Genome and Microbiome Consortium (TIGMIC)"/>
            <person name="Jia N."/>
            <person name="Wang J."/>
            <person name="Shi W."/>
            <person name="Du L."/>
            <person name="Sun Y."/>
            <person name="Zhan W."/>
            <person name="Jiang J.F."/>
            <person name="Wang Q."/>
            <person name="Zhang B."/>
            <person name="Ji P."/>
            <person name="Bell-Sakyi L."/>
            <person name="Cui X.M."/>
            <person name="Yuan T.T."/>
            <person name="Jiang B.G."/>
            <person name="Yang W.F."/>
            <person name="Lam T.T."/>
            <person name="Chang Q.C."/>
            <person name="Ding S.J."/>
            <person name="Wang X.J."/>
            <person name="Zhu J.G."/>
            <person name="Ruan X.D."/>
            <person name="Zhao L."/>
            <person name="Wei J.T."/>
            <person name="Ye R.Z."/>
            <person name="Que T.C."/>
            <person name="Du C.H."/>
            <person name="Zhou Y.H."/>
            <person name="Cheng J.X."/>
            <person name="Dai P.F."/>
            <person name="Guo W.B."/>
            <person name="Han X.H."/>
            <person name="Huang E.J."/>
            <person name="Li L.F."/>
            <person name="Wei W."/>
            <person name="Gao Y.C."/>
            <person name="Liu J.Z."/>
            <person name="Shao H.Z."/>
            <person name="Wang X."/>
            <person name="Wang C.C."/>
            <person name="Yang T.C."/>
            <person name="Huo Q.B."/>
            <person name="Li W."/>
            <person name="Chen H.Y."/>
            <person name="Chen S.E."/>
            <person name="Zhou L.G."/>
            <person name="Ni X.B."/>
            <person name="Tian J.H."/>
            <person name="Sheng Y."/>
            <person name="Liu T."/>
            <person name="Pan Y.S."/>
            <person name="Xia L.Y."/>
            <person name="Li J."/>
            <person name="Zhao F."/>
            <person name="Cao W.C."/>
        </authorList>
    </citation>
    <scope>NUCLEOTIDE SEQUENCE [LARGE SCALE GENOMIC DNA]</scope>
    <source>
        <strain evidence="1">Iper-2018</strain>
    </source>
</reference>
<organism evidence="1 2">
    <name type="scientific">Ixodes persulcatus</name>
    <name type="common">Taiga tick</name>
    <dbReference type="NCBI Taxonomy" id="34615"/>
    <lineage>
        <taxon>Eukaryota</taxon>
        <taxon>Metazoa</taxon>
        <taxon>Ecdysozoa</taxon>
        <taxon>Arthropoda</taxon>
        <taxon>Chelicerata</taxon>
        <taxon>Arachnida</taxon>
        <taxon>Acari</taxon>
        <taxon>Parasitiformes</taxon>
        <taxon>Ixodida</taxon>
        <taxon>Ixodoidea</taxon>
        <taxon>Ixodidae</taxon>
        <taxon>Ixodinae</taxon>
        <taxon>Ixodes</taxon>
    </lineage>
</organism>
<dbReference type="EMBL" id="JABSTQ010000870">
    <property type="protein sequence ID" value="KAG0445135.1"/>
    <property type="molecule type" value="Genomic_DNA"/>
</dbReference>
<feature type="non-terminal residue" evidence="1">
    <location>
        <position position="1"/>
    </location>
</feature>
<gene>
    <name evidence="1" type="ORF">HPB47_019316</name>
</gene>